<dbReference type="InterPro" id="IPR025949">
    <property type="entry name" value="PapC-like_C"/>
</dbReference>
<organism evidence="3 4">
    <name type="scientific">Herminiimonas aquatilis</name>
    <dbReference type="NCBI Taxonomy" id="345342"/>
    <lineage>
        <taxon>Bacteria</taxon>
        <taxon>Pseudomonadati</taxon>
        <taxon>Pseudomonadota</taxon>
        <taxon>Betaproteobacteria</taxon>
        <taxon>Burkholderiales</taxon>
        <taxon>Oxalobacteraceae</taxon>
        <taxon>Herminiimonas</taxon>
    </lineage>
</organism>
<feature type="domain" description="PapC-like C-terminal" evidence="2">
    <location>
        <begin position="708"/>
        <end position="762"/>
    </location>
</feature>
<gene>
    <name evidence="3" type="ORF">ACFQO0_03400</name>
</gene>
<accession>A0ABW2J2V2</accession>
<evidence type="ECO:0000313" key="3">
    <source>
        <dbReference type="EMBL" id="MFC7297478.1"/>
    </source>
</evidence>
<dbReference type="Pfam" id="PF00577">
    <property type="entry name" value="Usher"/>
    <property type="match status" value="1"/>
</dbReference>
<sequence length="785" mass="84392">MRCCVIAALALNTPTVLAQSSATEARAIVPETMLTAPDNPSPKKISNATVIVLAIVINGIEQDDTSAILQLQKNEIAVAQTDLVKWNMPKPIAQEIIFEGFAYVRLSDIPDIEWKVNPKTQSLLINAKASAFSVYKIAVEDEKAPPLTASPLGGFFNYDVQAERSNRLNSVGGLYEFSLFGKWGFGSSSSLYRNNNGSSSNVRLDTSWTIDVPDKRQSVWLGDAISAGGTWGRSVRFGGIRWGTNFALSPGFSTLPLPTVRGETALPSTLDLYVNNSYGSQTTIPAGPFDLANVPLVTGKGEIRMAVRDVLGREQIIVQPYYASRALLKPGLHDFSIEAGRIREDYGFASNNYGRAFIAGTDRLGITPNFTTEIRGEILKSQQTVGAGGTWLLGTLGTVGVQGATSRTSAGNGWSSGISMDRQAPDISGSFIARYATRNFTQLGEIEGRSTKVSAALALGMSWLQGGIGASYAHQTTWQNDRNRLVALSYSRSLGQNAYFSLAATRQLDARSGTTFSLTLIHTLGTQGSISAVQTKDKNSSYTALQLQRNMPSGPGYGYQINADQSESRRYSALGTLQNAYTRLSGGVAHSDNDNAYRVGATGAVAVLGGSAFPTRRIEDSFAVVKVGDYDGISVLRDNQKVASTGDDGYAFITGLRGYEKNRISIDQADLPFDAEIDTLDMIITPAMRSGISVLFPVRRVQSATASLVTADGKPLPPGTEVIMQNQQKKSTVGFDGKIFISSVEKRVKLSARVNASHCYAEVDMIESSDTIPALGTVLCEERPQ</sequence>
<dbReference type="Proteomes" id="UP001596379">
    <property type="component" value="Unassembled WGS sequence"/>
</dbReference>
<name>A0ABW2J2V2_9BURK</name>
<dbReference type="InterPro" id="IPR000015">
    <property type="entry name" value="Fimb_usher"/>
</dbReference>
<dbReference type="Pfam" id="PF13953">
    <property type="entry name" value="PapC_C"/>
    <property type="match status" value="1"/>
</dbReference>
<evidence type="ECO:0000313" key="4">
    <source>
        <dbReference type="Proteomes" id="UP001596379"/>
    </source>
</evidence>
<feature type="signal peptide" evidence="1">
    <location>
        <begin position="1"/>
        <end position="18"/>
    </location>
</feature>
<dbReference type="PANTHER" id="PTHR30451:SF5">
    <property type="entry name" value="SLR0019 PROTEIN"/>
    <property type="match status" value="1"/>
</dbReference>
<dbReference type="EMBL" id="JBHTCC010000001">
    <property type="protein sequence ID" value="MFC7297478.1"/>
    <property type="molecule type" value="Genomic_DNA"/>
</dbReference>
<comment type="caution">
    <text evidence="3">The sequence shown here is derived from an EMBL/GenBank/DDBJ whole genome shotgun (WGS) entry which is preliminary data.</text>
</comment>
<dbReference type="RefSeq" id="WP_382232620.1">
    <property type="nucleotide sequence ID" value="NZ_JBHTCC010000001.1"/>
</dbReference>
<dbReference type="Gene3D" id="2.60.40.3110">
    <property type="match status" value="1"/>
</dbReference>
<evidence type="ECO:0000259" key="2">
    <source>
        <dbReference type="Pfam" id="PF13953"/>
    </source>
</evidence>
<protein>
    <submittedName>
        <fullName evidence="3">Fimbria/pilus outer membrane usher protein</fullName>
    </submittedName>
</protein>
<keyword evidence="4" id="KW-1185">Reference proteome</keyword>
<feature type="chain" id="PRO_5047068874" evidence="1">
    <location>
        <begin position="19"/>
        <end position="785"/>
    </location>
</feature>
<evidence type="ECO:0000256" key="1">
    <source>
        <dbReference type="SAM" id="SignalP"/>
    </source>
</evidence>
<dbReference type="Gene3D" id="2.60.40.2070">
    <property type="match status" value="1"/>
</dbReference>
<keyword evidence="1" id="KW-0732">Signal</keyword>
<reference evidence="4" key="1">
    <citation type="journal article" date="2019" name="Int. J. Syst. Evol. Microbiol.">
        <title>The Global Catalogue of Microorganisms (GCM) 10K type strain sequencing project: providing services to taxonomists for standard genome sequencing and annotation.</title>
        <authorList>
            <consortium name="The Broad Institute Genomics Platform"/>
            <consortium name="The Broad Institute Genome Sequencing Center for Infectious Disease"/>
            <person name="Wu L."/>
            <person name="Ma J."/>
        </authorList>
    </citation>
    <scope>NUCLEOTIDE SEQUENCE [LARGE SCALE GENOMIC DNA]</scope>
    <source>
        <strain evidence="4">CCUG 36956</strain>
    </source>
</reference>
<proteinExistence type="predicted"/>
<dbReference type="InterPro" id="IPR043142">
    <property type="entry name" value="PapC-like_C_sf"/>
</dbReference>
<dbReference type="InterPro" id="IPR042186">
    <property type="entry name" value="FimD_plug_dom"/>
</dbReference>
<dbReference type="Gene3D" id="2.60.40.2610">
    <property type="entry name" value="Outer membrane usher protein FimD, plug domain"/>
    <property type="match status" value="1"/>
</dbReference>
<dbReference type="PANTHER" id="PTHR30451">
    <property type="entry name" value="OUTER MEMBRANE USHER PROTEIN"/>
    <property type="match status" value="1"/>
</dbReference>